<evidence type="ECO:0000313" key="11">
    <source>
        <dbReference type="EMBL" id="KAF6022900.1"/>
    </source>
</evidence>
<dbReference type="SMART" id="SM00714">
    <property type="entry name" value="LITAF"/>
    <property type="match status" value="1"/>
</dbReference>
<evidence type="ECO:0000256" key="3">
    <source>
        <dbReference type="ARBA" id="ARBA00004630"/>
    </source>
</evidence>
<organism evidence="11 12">
    <name type="scientific">Bugula neritina</name>
    <name type="common">Brown bryozoan</name>
    <name type="synonym">Sertularia neritina</name>
    <dbReference type="NCBI Taxonomy" id="10212"/>
    <lineage>
        <taxon>Eukaryota</taxon>
        <taxon>Metazoa</taxon>
        <taxon>Spiralia</taxon>
        <taxon>Lophotrochozoa</taxon>
        <taxon>Bryozoa</taxon>
        <taxon>Gymnolaemata</taxon>
        <taxon>Cheilostomatida</taxon>
        <taxon>Flustrina</taxon>
        <taxon>Buguloidea</taxon>
        <taxon>Bugulidae</taxon>
        <taxon>Bugula</taxon>
    </lineage>
</organism>
<dbReference type="PANTHER" id="PTHR23292:SF6">
    <property type="entry name" value="FI16602P1-RELATED"/>
    <property type="match status" value="1"/>
</dbReference>
<evidence type="ECO:0000256" key="8">
    <source>
        <dbReference type="SAM" id="MobiDB-lite"/>
    </source>
</evidence>
<accession>A0A7J7J9J3</accession>
<dbReference type="Proteomes" id="UP000593567">
    <property type="component" value="Unassembled WGS sequence"/>
</dbReference>
<dbReference type="InterPro" id="IPR006629">
    <property type="entry name" value="LITAF"/>
</dbReference>
<proteinExistence type="inferred from homology"/>
<dbReference type="GO" id="GO:0005765">
    <property type="term" value="C:lysosomal membrane"/>
    <property type="evidence" value="ECO:0007669"/>
    <property type="project" value="UniProtKB-SubCell"/>
</dbReference>
<dbReference type="AlphaFoldDB" id="A0A7J7J9J3"/>
<keyword evidence="9" id="KW-0812">Transmembrane</keyword>
<evidence type="ECO:0000256" key="6">
    <source>
        <dbReference type="ARBA" id="ARBA00022833"/>
    </source>
</evidence>
<evidence type="ECO:0000256" key="1">
    <source>
        <dbReference type="ARBA" id="ARBA00004414"/>
    </source>
</evidence>
<comment type="subcellular location">
    <subcellularLocation>
        <location evidence="2">Endosome membrane</location>
        <topology evidence="2">Peripheral membrane protein</topology>
    </subcellularLocation>
    <subcellularLocation>
        <location evidence="1">Late endosome membrane</location>
    </subcellularLocation>
    <subcellularLocation>
        <location evidence="3">Lysosome membrane</location>
        <topology evidence="3">Peripheral membrane protein</topology>
        <orientation evidence="3">Cytoplasmic side</orientation>
    </subcellularLocation>
</comment>
<keyword evidence="6" id="KW-0862">Zinc</keyword>
<evidence type="ECO:0000256" key="5">
    <source>
        <dbReference type="ARBA" id="ARBA00022723"/>
    </source>
</evidence>
<dbReference type="GO" id="GO:0031902">
    <property type="term" value="C:late endosome membrane"/>
    <property type="evidence" value="ECO:0007669"/>
    <property type="project" value="UniProtKB-SubCell"/>
</dbReference>
<dbReference type="PANTHER" id="PTHR23292">
    <property type="entry name" value="LIPOPOLYSACCHARIDE-INDUCED TUMOR NECROSIS FACTOR-ALPHA FACTOR"/>
    <property type="match status" value="1"/>
</dbReference>
<feature type="compositionally biased region" description="Low complexity" evidence="8">
    <location>
        <begin position="32"/>
        <end position="52"/>
    </location>
</feature>
<evidence type="ECO:0000256" key="9">
    <source>
        <dbReference type="SAM" id="Phobius"/>
    </source>
</evidence>
<feature type="transmembrane region" description="Helical" evidence="9">
    <location>
        <begin position="124"/>
        <end position="146"/>
    </location>
</feature>
<dbReference type="InterPro" id="IPR037519">
    <property type="entry name" value="LITAF_fam"/>
</dbReference>
<feature type="compositionally biased region" description="Pro residues" evidence="8">
    <location>
        <begin position="21"/>
        <end position="31"/>
    </location>
</feature>
<protein>
    <recommendedName>
        <fullName evidence="10">LITAF domain-containing protein</fullName>
    </recommendedName>
</protein>
<reference evidence="11" key="1">
    <citation type="submission" date="2020-06" db="EMBL/GenBank/DDBJ databases">
        <title>Draft genome of Bugula neritina, a colonial animal packing powerful symbionts and potential medicines.</title>
        <authorList>
            <person name="Rayko M."/>
        </authorList>
    </citation>
    <scope>NUCLEOTIDE SEQUENCE [LARGE SCALE GENOMIC DNA]</scope>
    <source>
        <strain evidence="11">Kwan_BN1</strain>
    </source>
</reference>
<sequence length="172" mass="19141">MDKHENQPPPPPYDMAQGVPQYPPQGAPQYPPQYSQQYPPQGAPQHPQQGAPQYPPQGAPQYPQQYPQQYPPQGAPPMAHGTTVIMAPPIVMVNSPMLGTNPTAIQCPRCQANVVTQPHYQSGVLTWLIAGLLFFFFLWPFCLIPFCINDCKDVVHTCPNCKSHIGRRTRLS</sequence>
<name>A0A7J7J9J3_BUGNE</name>
<dbReference type="OrthoDB" id="5599753at2759"/>
<keyword evidence="5" id="KW-0479">Metal-binding</keyword>
<evidence type="ECO:0000256" key="2">
    <source>
        <dbReference type="ARBA" id="ARBA00004481"/>
    </source>
</evidence>
<feature type="compositionally biased region" description="Low complexity" evidence="8">
    <location>
        <begin position="59"/>
        <end position="68"/>
    </location>
</feature>
<dbReference type="GO" id="GO:0008270">
    <property type="term" value="F:zinc ion binding"/>
    <property type="evidence" value="ECO:0007669"/>
    <property type="project" value="TreeGrafter"/>
</dbReference>
<comment type="similarity">
    <text evidence="4">Belongs to the CDIP1/LITAF family.</text>
</comment>
<keyword evidence="9" id="KW-1133">Transmembrane helix</keyword>
<gene>
    <name evidence="11" type="ORF">EB796_018786</name>
</gene>
<dbReference type="EMBL" id="VXIV02002791">
    <property type="protein sequence ID" value="KAF6022900.1"/>
    <property type="molecule type" value="Genomic_DNA"/>
</dbReference>
<comment type="caution">
    <text evidence="11">The sequence shown here is derived from an EMBL/GenBank/DDBJ whole genome shotgun (WGS) entry which is preliminary data.</text>
</comment>
<feature type="domain" description="LITAF" evidence="10">
    <location>
        <begin position="87"/>
        <end position="170"/>
    </location>
</feature>
<evidence type="ECO:0000259" key="10">
    <source>
        <dbReference type="PROSITE" id="PS51837"/>
    </source>
</evidence>
<dbReference type="PROSITE" id="PS51837">
    <property type="entry name" value="LITAF"/>
    <property type="match status" value="1"/>
</dbReference>
<evidence type="ECO:0000313" key="12">
    <source>
        <dbReference type="Proteomes" id="UP000593567"/>
    </source>
</evidence>
<dbReference type="Pfam" id="PF10601">
    <property type="entry name" value="zf-LITAF-like"/>
    <property type="match status" value="1"/>
</dbReference>
<feature type="region of interest" description="Disordered" evidence="8">
    <location>
        <begin position="1"/>
        <end position="81"/>
    </location>
</feature>
<evidence type="ECO:0000256" key="7">
    <source>
        <dbReference type="ARBA" id="ARBA00023136"/>
    </source>
</evidence>
<keyword evidence="12" id="KW-1185">Reference proteome</keyword>
<evidence type="ECO:0000256" key="4">
    <source>
        <dbReference type="ARBA" id="ARBA00005975"/>
    </source>
</evidence>
<keyword evidence="7 9" id="KW-0472">Membrane</keyword>